<name>A0ABR2T607_9ROSI</name>
<feature type="compositionally biased region" description="Basic and acidic residues" evidence="3">
    <location>
        <begin position="655"/>
        <end position="666"/>
    </location>
</feature>
<dbReference type="SUPFAM" id="SSF50729">
    <property type="entry name" value="PH domain-like"/>
    <property type="match status" value="1"/>
</dbReference>
<accession>A0ABR2T607</accession>
<feature type="compositionally biased region" description="Basic and acidic residues" evidence="3">
    <location>
        <begin position="842"/>
        <end position="856"/>
    </location>
</feature>
<feature type="region of interest" description="Disordered" evidence="3">
    <location>
        <begin position="655"/>
        <end position="682"/>
    </location>
</feature>
<sequence length="889" mass="97992">MATKKNEESQQQQRMDSKIKESSKGHQGDAAVDDDPVPPPPTPAGLPDRKTPSFRARNSVLKSGPLFLATKGIGWTSWKKRWFILTRTSVVFFRSDPDLGLDIGEEHQSAVPEAKTTIPPKGNAANLTLGGIDLSNSGSHITGFEGRNEEQQALIMCLSNTAETLEDLYEWKAAFENALSQAPSSAPVMEENGILRNDKADAVDGSKDSVNNEQPVRSTVIGKPILFALEDADGAPTFLEKALRYLEEHGTKAEGVLRLAADVEDVKRRIQEYEQAPVSFVLFLQFLWNFTFDTLCSKSYSQLFRVIHFYAGKTELTSEEDPHVIADCVKYVIRELPSSPVPASCCNALLEACRSPGAGSVNAMRVALLDTFPEPNRRLLQRILKMMQAVASNITVNRMSSSAVAACMAPLLLRPLLSGDCELEIGIDTGDDTSLQLLQAAAAANQAQAIVTTLLEEYDIIFGEGNDVSSHLYSETEESGSESEEATDDDCGDATHESDVPSDDEHVASGTGRKSSHPDSDYSSSSSAIETNKFSELPKGVQGVTKLEDKVTHQNQISSISKSTSIGNEHGQHVKRRAVWGWAVAKKKLSMERIDSPRKEETKRENLEAEKSDLQKRLTEEKEGKTIIDASLEKQKKTLHERRLALQIDVSRLEEELQRERDKRTSLEAGLIPSEGPVFLPDTLDEKTKTDLKDIAQAEADVNNLKEKVDDLRVQLNQLLEQNSVSVNDTSNQHRPNHQAKMKDKPKDTEAALKQSGSKDKYVDKIDCENEIENENYNENEKKQEPSSANKQNINCTRAADTVARNPPALSNAKKYALKGEGVNSPTSALSKLTTRLKFLKERRGQITKETEKGDRSSLAVPSPDKTKETQPIQVAQNEEKTGGPDISQ</sequence>
<keyword evidence="1" id="KW-0343">GTPase activation</keyword>
<dbReference type="PANTHER" id="PTHR46265:SF22">
    <property type="entry name" value="RHO GTPASE-ACTIVATING PROTEIN REN1-LIKE ISOFORM X1"/>
    <property type="match status" value="1"/>
</dbReference>
<dbReference type="PROSITE" id="PS50238">
    <property type="entry name" value="RHOGAP"/>
    <property type="match status" value="1"/>
</dbReference>
<dbReference type="SUPFAM" id="SSF48350">
    <property type="entry name" value="GTPase activation domain, GAP"/>
    <property type="match status" value="1"/>
</dbReference>
<feature type="compositionally biased region" description="Basic and acidic residues" evidence="3">
    <location>
        <begin position="741"/>
        <end position="768"/>
    </location>
</feature>
<evidence type="ECO:0000256" key="2">
    <source>
        <dbReference type="SAM" id="Coils"/>
    </source>
</evidence>
<dbReference type="SMART" id="SM00233">
    <property type="entry name" value="PH"/>
    <property type="match status" value="1"/>
</dbReference>
<feature type="region of interest" description="Disordered" evidence="3">
    <location>
        <begin position="472"/>
        <end position="536"/>
    </location>
</feature>
<feature type="region of interest" description="Disordered" evidence="3">
    <location>
        <begin position="1"/>
        <end position="53"/>
    </location>
</feature>
<protein>
    <recommendedName>
        <fullName evidence="8">Rho GTPase-activating protein REN1-like</fullName>
    </recommendedName>
</protein>
<keyword evidence="7" id="KW-1185">Reference proteome</keyword>
<feature type="compositionally biased region" description="Acidic residues" evidence="3">
    <location>
        <begin position="769"/>
        <end position="778"/>
    </location>
</feature>
<dbReference type="InterPro" id="IPR000198">
    <property type="entry name" value="RhoGAP_dom"/>
</dbReference>
<dbReference type="EMBL" id="JBBPBN010000008">
    <property type="protein sequence ID" value="KAK9032807.1"/>
    <property type="molecule type" value="Genomic_DNA"/>
</dbReference>
<dbReference type="Gene3D" id="2.30.29.30">
    <property type="entry name" value="Pleckstrin-homology domain (PH domain)/Phosphotyrosine-binding domain (PTB)"/>
    <property type="match status" value="1"/>
</dbReference>
<feature type="region of interest" description="Disordered" evidence="3">
    <location>
        <begin position="591"/>
        <end position="622"/>
    </location>
</feature>
<evidence type="ECO:0000256" key="1">
    <source>
        <dbReference type="ARBA" id="ARBA00022468"/>
    </source>
</evidence>
<reference evidence="6 7" key="1">
    <citation type="journal article" date="2024" name="G3 (Bethesda)">
        <title>Genome assembly of Hibiscus sabdariffa L. provides insights into metabolisms of medicinal natural products.</title>
        <authorList>
            <person name="Kim T."/>
        </authorList>
    </citation>
    <scope>NUCLEOTIDE SEQUENCE [LARGE SCALE GENOMIC DNA]</scope>
    <source>
        <strain evidence="6">TK-2024</strain>
        <tissue evidence="6">Old leaves</tissue>
    </source>
</reference>
<dbReference type="CDD" id="cd00159">
    <property type="entry name" value="RhoGAP"/>
    <property type="match status" value="1"/>
</dbReference>
<comment type="caution">
    <text evidence="6">The sequence shown here is derived from an EMBL/GenBank/DDBJ whole genome shotgun (WGS) entry which is preliminary data.</text>
</comment>
<feature type="domain" description="PH" evidence="4">
    <location>
        <begin position="59"/>
        <end position="180"/>
    </location>
</feature>
<dbReference type="PANTHER" id="PTHR46265">
    <property type="entry name" value="RHO GTPASE-ACTIVATING PROTEIN 7"/>
    <property type="match status" value="1"/>
</dbReference>
<feature type="compositionally biased region" description="Polar residues" evidence="3">
    <location>
        <begin position="722"/>
        <end position="734"/>
    </location>
</feature>
<feature type="domain" description="Rho-GAP" evidence="5">
    <location>
        <begin position="227"/>
        <end position="462"/>
    </location>
</feature>
<dbReference type="InterPro" id="IPR011993">
    <property type="entry name" value="PH-like_dom_sf"/>
</dbReference>
<dbReference type="Pfam" id="PF14389">
    <property type="entry name" value="Lzipper-MIP1"/>
    <property type="match status" value="1"/>
</dbReference>
<dbReference type="InterPro" id="IPR052799">
    <property type="entry name" value="Rho_GAP_Regulators"/>
</dbReference>
<dbReference type="Pfam" id="PF00620">
    <property type="entry name" value="RhoGAP"/>
    <property type="match status" value="1"/>
</dbReference>
<evidence type="ECO:0008006" key="8">
    <source>
        <dbReference type="Google" id="ProtNLM"/>
    </source>
</evidence>
<evidence type="ECO:0000313" key="7">
    <source>
        <dbReference type="Proteomes" id="UP001396334"/>
    </source>
</evidence>
<feature type="compositionally biased region" description="Polar residues" evidence="3">
    <location>
        <begin position="786"/>
        <end position="796"/>
    </location>
</feature>
<evidence type="ECO:0000259" key="4">
    <source>
        <dbReference type="PROSITE" id="PS50003"/>
    </source>
</evidence>
<feature type="region of interest" description="Disordered" evidence="3">
    <location>
        <begin position="722"/>
        <end position="809"/>
    </location>
</feature>
<feature type="compositionally biased region" description="Basic and acidic residues" evidence="3">
    <location>
        <begin position="15"/>
        <end position="27"/>
    </location>
</feature>
<evidence type="ECO:0000313" key="6">
    <source>
        <dbReference type="EMBL" id="KAK9032807.1"/>
    </source>
</evidence>
<evidence type="ECO:0000256" key="3">
    <source>
        <dbReference type="SAM" id="MobiDB-lite"/>
    </source>
</evidence>
<dbReference type="SMART" id="SM00324">
    <property type="entry name" value="RhoGAP"/>
    <property type="match status" value="1"/>
</dbReference>
<dbReference type="InterPro" id="IPR008936">
    <property type="entry name" value="Rho_GTPase_activation_prot"/>
</dbReference>
<proteinExistence type="predicted"/>
<dbReference type="Gene3D" id="1.10.555.10">
    <property type="entry name" value="Rho GTPase activation protein"/>
    <property type="match status" value="1"/>
</dbReference>
<gene>
    <name evidence="6" type="ORF">V6N11_017850</name>
</gene>
<organism evidence="6 7">
    <name type="scientific">Hibiscus sabdariffa</name>
    <name type="common">roselle</name>
    <dbReference type="NCBI Taxonomy" id="183260"/>
    <lineage>
        <taxon>Eukaryota</taxon>
        <taxon>Viridiplantae</taxon>
        <taxon>Streptophyta</taxon>
        <taxon>Embryophyta</taxon>
        <taxon>Tracheophyta</taxon>
        <taxon>Spermatophyta</taxon>
        <taxon>Magnoliopsida</taxon>
        <taxon>eudicotyledons</taxon>
        <taxon>Gunneridae</taxon>
        <taxon>Pentapetalae</taxon>
        <taxon>rosids</taxon>
        <taxon>malvids</taxon>
        <taxon>Malvales</taxon>
        <taxon>Malvaceae</taxon>
        <taxon>Malvoideae</taxon>
        <taxon>Hibiscus</taxon>
    </lineage>
</organism>
<feature type="coiled-coil region" evidence="2">
    <location>
        <begin position="695"/>
        <end position="722"/>
    </location>
</feature>
<dbReference type="InterPro" id="IPR025757">
    <property type="entry name" value="MIP1_Leuzipper"/>
</dbReference>
<feature type="compositionally biased region" description="Basic and acidic residues" evidence="3">
    <location>
        <begin position="493"/>
        <end position="507"/>
    </location>
</feature>
<keyword evidence="2" id="KW-0175">Coiled coil</keyword>
<dbReference type="CDD" id="cd00821">
    <property type="entry name" value="PH"/>
    <property type="match status" value="1"/>
</dbReference>
<feature type="region of interest" description="Disordered" evidence="3">
    <location>
        <begin position="842"/>
        <end position="889"/>
    </location>
</feature>
<evidence type="ECO:0000259" key="5">
    <source>
        <dbReference type="PROSITE" id="PS50238"/>
    </source>
</evidence>
<dbReference type="PROSITE" id="PS50003">
    <property type="entry name" value="PH_DOMAIN"/>
    <property type="match status" value="1"/>
</dbReference>
<dbReference type="InterPro" id="IPR001849">
    <property type="entry name" value="PH_domain"/>
</dbReference>
<dbReference type="Proteomes" id="UP001396334">
    <property type="component" value="Unassembled WGS sequence"/>
</dbReference>
<feature type="compositionally biased region" description="Acidic residues" evidence="3">
    <location>
        <begin position="475"/>
        <end position="492"/>
    </location>
</feature>